<keyword evidence="8" id="KW-0443">Lipid metabolism</keyword>
<keyword evidence="4" id="KW-0808">Transferase</keyword>
<keyword evidence="2" id="KW-1003">Cell membrane</keyword>
<dbReference type="EC" id="2.7.8.-" evidence="12"/>
<evidence type="ECO:0000256" key="9">
    <source>
        <dbReference type="ARBA" id="ARBA00023136"/>
    </source>
</evidence>
<evidence type="ECO:0000256" key="12">
    <source>
        <dbReference type="NCBIfam" id="TIGR04265"/>
    </source>
</evidence>
<keyword evidence="11" id="KW-1208">Phospholipid metabolism</keyword>
<evidence type="ECO:0000256" key="13">
    <source>
        <dbReference type="SAM" id="Phobius"/>
    </source>
</evidence>
<dbReference type="EMBL" id="JACRST010000007">
    <property type="protein sequence ID" value="MBC8546587.1"/>
    <property type="molecule type" value="Genomic_DNA"/>
</dbReference>
<dbReference type="Gene3D" id="3.30.870.10">
    <property type="entry name" value="Endonuclease Chain A"/>
    <property type="match status" value="2"/>
</dbReference>
<sequence length="501" mass="56046">MKKARKLLIGRVSAIAALIALQLALVVAIIAGLSGMWTYLYWVLQAASIAAVLWILSKPDNPSYKLAWCIPIALFPVFGGLFYLMFGNRCLNRRLRPRPQIKPEGSPAIDELAGESPLLARQAAYVARVSGFPLYHGGAAEYFPLGEDQWASLLDELAKAERFILMEYFIIQPGRMWDAVLEVLRRKAAEGVEVKLMYDDLGSIRTLPAGYSRQLAEMGIEAAVFNPCRPRLSSVMNYRDHRKITVIDGRVGYCGGINLADEYINAYPKHGHWKDTAVLIRGEAVASLTRMFLSLWEFASGVRLDPAHYRAEAAPAAGMDGFVQPFGDAPLDGCNLSENVYMQMVNCARRYVYITTPYLILDNEMITALSVAAQSGVDVRIVTPHVADKWFVHMVTQANYAQLTAAGVRIYEYTPGFIHAKMLVCDDEVCMVGTANLDYRSFYLHFECGVLFYRSSMAQRVRRDVEAVLAVSEEILPEKAREISRHRLLLRALLRAFAPLM</sequence>
<keyword evidence="16" id="KW-1185">Reference proteome</keyword>
<reference evidence="15" key="1">
    <citation type="submission" date="2020-08" db="EMBL/GenBank/DDBJ databases">
        <title>Genome public.</title>
        <authorList>
            <person name="Liu C."/>
            <person name="Sun Q."/>
        </authorList>
    </citation>
    <scope>NUCLEOTIDE SEQUENCE</scope>
    <source>
        <strain evidence="15">NSJ-31</strain>
    </source>
</reference>
<evidence type="ECO:0000256" key="11">
    <source>
        <dbReference type="ARBA" id="ARBA00023264"/>
    </source>
</evidence>
<keyword evidence="5 13" id="KW-0812">Transmembrane</keyword>
<dbReference type="InterPro" id="IPR022924">
    <property type="entry name" value="Cardiolipin_synthase"/>
</dbReference>
<dbReference type="Proteomes" id="UP000653127">
    <property type="component" value="Unassembled WGS sequence"/>
</dbReference>
<gene>
    <name evidence="15" type="primary">cls</name>
    <name evidence="15" type="ORF">H8711_06515</name>
</gene>
<dbReference type="PROSITE" id="PS50035">
    <property type="entry name" value="PLD"/>
    <property type="match status" value="2"/>
</dbReference>
<dbReference type="Pfam" id="PF13396">
    <property type="entry name" value="PLDc_N"/>
    <property type="match status" value="1"/>
</dbReference>
<dbReference type="AlphaFoldDB" id="A0A926I039"/>
<feature type="domain" description="PLD phosphodiesterase" evidence="14">
    <location>
        <begin position="414"/>
        <end position="441"/>
    </location>
</feature>
<dbReference type="PANTHER" id="PTHR21248">
    <property type="entry name" value="CARDIOLIPIN SYNTHASE"/>
    <property type="match status" value="1"/>
</dbReference>
<dbReference type="RefSeq" id="WP_249282665.1">
    <property type="nucleotide sequence ID" value="NZ_JACRST010000007.1"/>
</dbReference>
<keyword evidence="6" id="KW-0677">Repeat</keyword>
<evidence type="ECO:0000256" key="2">
    <source>
        <dbReference type="ARBA" id="ARBA00022475"/>
    </source>
</evidence>
<evidence type="ECO:0000313" key="16">
    <source>
        <dbReference type="Proteomes" id="UP000653127"/>
    </source>
</evidence>
<dbReference type="GO" id="GO:0008808">
    <property type="term" value="F:cardiolipin synthase activity"/>
    <property type="evidence" value="ECO:0007669"/>
    <property type="project" value="UniProtKB-UniRule"/>
</dbReference>
<dbReference type="CDD" id="cd09160">
    <property type="entry name" value="PLDc_SMU_988_like_2"/>
    <property type="match status" value="1"/>
</dbReference>
<comment type="subcellular location">
    <subcellularLocation>
        <location evidence="1">Cell membrane</location>
        <topology evidence="1">Multi-pass membrane protein</topology>
    </subcellularLocation>
</comment>
<evidence type="ECO:0000256" key="7">
    <source>
        <dbReference type="ARBA" id="ARBA00022989"/>
    </source>
</evidence>
<comment type="caution">
    <text evidence="15">The sequence shown here is derived from an EMBL/GenBank/DDBJ whole genome shotgun (WGS) entry which is preliminary data.</text>
</comment>
<feature type="transmembrane region" description="Helical" evidence="13">
    <location>
        <begin position="12"/>
        <end position="33"/>
    </location>
</feature>
<keyword evidence="9 13" id="KW-0472">Membrane</keyword>
<evidence type="ECO:0000256" key="1">
    <source>
        <dbReference type="ARBA" id="ARBA00004651"/>
    </source>
</evidence>
<evidence type="ECO:0000256" key="6">
    <source>
        <dbReference type="ARBA" id="ARBA00022737"/>
    </source>
</evidence>
<dbReference type="Pfam" id="PF13091">
    <property type="entry name" value="PLDc_2"/>
    <property type="match status" value="2"/>
</dbReference>
<proteinExistence type="predicted"/>
<evidence type="ECO:0000256" key="5">
    <source>
        <dbReference type="ARBA" id="ARBA00022692"/>
    </source>
</evidence>
<dbReference type="InterPro" id="IPR027379">
    <property type="entry name" value="CLS_N"/>
</dbReference>
<evidence type="ECO:0000256" key="3">
    <source>
        <dbReference type="ARBA" id="ARBA00022516"/>
    </source>
</evidence>
<organism evidence="15 16">
    <name type="scientific">Ligaoa zhengdingensis</name>
    <dbReference type="NCBI Taxonomy" id="2763658"/>
    <lineage>
        <taxon>Bacteria</taxon>
        <taxon>Bacillati</taxon>
        <taxon>Bacillota</taxon>
        <taxon>Clostridia</taxon>
        <taxon>Eubacteriales</taxon>
        <taxon>Oscillospiraceae</taxon>
        <taxon>Ligaoa</taxon>
    </lineage>
</organism>
<feature type="domain" description="PLD phosphodiesterase" evidence="14">
    <location>
        <begin position="236"/>
        <end position="263"/>
    </location>
</feature>
<evidence type="ECO:0000256" key="10">
    <source>
        <dbReference type="ARBA" id="ARBA00023209"/>
    </source>
</evidence>
<evidence type="ECO:0000256" key="8">
    <source>
        <dbReference type="ARBA" id="ARBA00023098"/>
    </source>
</evidence>
<feature type="transmembrane region" description="Helical" evidence="13">
    <location>
        <begin position="68"/>
        <end position="86"/>
    </location>
</feature>
<dbReference type="NCBIfam" id="TIGR04265">
    <property type="entry name" value="bac_cardiolipin"/>
    <property type="match status" value="1"/>
</dbReference>
<evidence type="ECO:0000256" key="4">
    <source>
        <dbReference type="ARBA" id="ARBA00022679"/>
    </source>
</evidence>
<dbReference type="SUPFAM" id="SSF56024">
    <property type="entry name" value="Phospholipase D/nuclease"/>
    <property type="match status" value="2"/>
</dbReference>
<dbReference type="GO" id="GO:0032049">
    <property type="term" value="P:cardiolipin biosynthetic process"/>
    <property type="evidence" value="ECO:0007669"/>
    <property type="project" value="UniProtKB-UniRule"/>
</dbReference>
<dbReference type="InterPro" id="IPR025202">
    <property type="entry name" value="PLD-like_dom"/>
</dbReference>
<protein>
    <recommendedName>
        <fullName evidence="12">Cardiolipin synthase</fullName>
        <ecNumber evidence="12">2.7.8.-</ecNumber>
    </recommendedName>
</protein>
<dbReference type="GO" id="GO:0005886">
    <property type="term" value="C:plasma membrane"/>
    <property type="evidence" value="ECO:0007669"/>
    <property type="project" value="UniProtKB-SubCell"/>
</dbReference>
<dbReference type="CDD" id="cd09154">
    <property type="entry name" value="PLDc_SMU_988_like_1"/>
    <property type="match status" value="1"/>
</dbReference>
<evidence type="ECO:0000313" key="15">
    <source>
        <dbReference type="EMBL" id="MBC8546587.1"/>
    </source>
</evidence>
<evidence type="ECO:0000259" key="14">
    <source>
        <dbReference type="PROSITE" id="PS50035"/>
    </source>
</evidence>
<dbReference type="PANTHER" id="PTHR21248:SF22">
    <property type="entry name" value="PHOSPHOLIPASE D"/>
    <property type="match status" value="1"/>
</dbReference>
<dbReference type="InterPro" id="IPR001736">
    <property type="entry name" value="PLipase_D/transphosphatidylase"/>
</dbReference>
<keyword evidence="7 13" id="KW-1133">Transmembrane helix</keyword>
<feature type="transmembrane region" description="Helical" evidence="13">
    <location>
        <begin position="39"/>
        <end position="56"/>
    </location>
</feature>
<name>A0A926I039_9FIRM</name>
<accession>A0A926I039</accession>
<keyword evidence="3" id="KW-0444">Lipid biosynthesis</keyword>
<keyword evidence="10" id="KW-0594">Phospholipid biosynthesis</keyword>
<dbReference type="SMART" id="SM00155">
    <property type="entry name" value="PLDc"/>
    <property type="match status" value="2"/>
</dbReference>